<feature type="region of interest" description="Disordered" evidence="1">
    <location>
        <begin position="241"/>
        <end position="403"/>
    </location>
</feature>
<feature type="compositionally biased region" description="Basic and acidic residues" evidence="1">
    <location>
        <begin position="21"/>
        <end position="32"/>
    </location>
</feature>
<feature type="region of interest" description="Disordered" evidence="1">
    <location>
        <begin position="423"/>
        <end position="612"/>
    </location>
</feature>
<feature type="compositionally biased region" description="Low complexity" evidence="1">
    <location>
        <begin position="73"/>
        <end position="88"/>
    </location>
</feature>
<sequence length="680" mass="75651">MMYRKRSETLQPTQQLYDGTTKSESHELHARETAYPLRRATFSPPPPTYITSHSARTPASISSNPRPIDGRARSSSHGNRSSFSHNSFAPHTTTASHGKHPHSAAPSSKLHDTSSRPKILPSRSLSEVTKGYSANISTFWDDDSSTLLEESHSVPSSFHATSARPVAPSSRPAASSSRPIVPSSRPTVSSSNQRTPSPIASSSRVLSQSPDLLDSDSGSSSATEEYVQPMYHHSLLTKSHLERERPEHPNTPEEHRPSNSSFSEDYVRRGTTDDPRPVLPLRRSETVPYVPDFRSSANRPRSYSSAKPYDSHPASNTIAGKSAPPRRIERELQIPQPATQNFSHYRHSEETPRQVNSLTLPPLNPPEMAWDRSRGTLVQSPTSSVDNQHKIRLHPSTDELRQDTPQRYKLVPLQTQFLQPANNEPRSLEQMSSSSDASSSRSFNSFSPYSPSIASPISPRIRYDPVHDQEDRRQSPLAPGNAPHQSTLRASRPIASAPAPRVVNPRKKKKLGGEEQSFPGAGFMSVYRLPTTVIQEDKRSPDPPPAPDSESEDEVDELESEQDDQNPGRVSVLTLTIPSQTQKPTPSTKRETKKRKVGPPEPISAVGDMELTEQEKIEKRRQLNKLAVQETRRRKREHVKNLELKEASLQKELALTKAKVFAMQKALIKMGITPPTFDDE</sequence>
<feature type="region of interest" description="Disordered" evidence="1">
    <location>
        <begin position="1"/>
        <end position="127"/>
    </location>
</feature>
<keyword evidence="3" id="KW-1185">Reference proteome</keyword>
<dbReference type="AlphaFoldDB" id="A0A5C3MEG6"/>
<evidence type="ECO:0008006" key="4">
    <source>
        <dbReference type="Google" id="ProtNLM"/>
    </source>
</evidence>
<evidence type="ECO:0000313" key="2">
    <source>
        <dbReference type="EMBL" id="TFK42268.1"/>
    </source>
</evidence>
<reference evidence="2 3" key="1">
    <citation type="journal article" date="2019" name="Nat. Ecol. Evol.">
        <title>Megaphylogeny resolves global patterns of mushroom evolution.</title>
        <authorList>
            <person name="Varga T."/>
            <person name="Krizsan K."/>
            <person name="Foldi C."/>
            <person name="Dima B."/>
            <person name="Sanchez-Garcia M."/>
            <person name="Sanchez-Ramirez S."/>
            <person name="Szollosi G.J."/>
            <person name="Szarkandi J.G."/>
            <person name="Papp V."/>
            <person name="Albert L."/>
            <person name="Andreopoulos W."/>
            <person name="Angelini C."/>
            <person name="Antonin V."/>
            <person name="Barry K.W."/>
            <person name="Bougher N.L."/>
            <person name="Buchanan P."/>
            <person name="Buyck B."/>
            <person name="Bense V."/>
            <person name="Catcheside P."/>
            <person name="Chovatia M."/>
            <person name="Cooper J."/>
            <person name="Damon W."/>
            <person name="Desjardin D."/>
            <person name="Finy P."/>
            <person name="Geml J."/>
            <person name="Haridas S."/>
            <person name="Hughes K."/>
            <person name="Justo A."/>
            <person name="Karasinski D."/>
            <person name="Kautmanova I."/>
            <person name="Kiss B."/>
            <person name="Kocsube S."/>
            <person name="Kotiranta H."/>
            <person name="LaButti K.M."/>
            <person name="Lechner B.E."/>
            <person name="Liimatainen K."/>
            <person name="Lipzen A."/>
            <person name="Lukacs Z."/>
            <person name="Mihaltcheva S."/>
            <person name="Morgado L.N."/>
            <person name="Niskanen T."/>
            <person name="Noordeloos M.E."/>
            <person name="Ohm R.A."/>
            <person name="Ortiz-Santana B."/>
            <person name="Ovrebo C."/>
            <person name="Racz N."/>
            <person name="Riley R."/>
            <person name="Savchenko A."/>
            <person name="Shiryaev A."/>
            <person name="Soop K."/>
            <person name="Spirin V."/>
            <person name="Szebenyi C."/>
            <person name="Tomsovsky M."/>
            <person name="Tulloss R.E."/>
            <person name="Uehling J."/>
            <person name="Grigoriev I.V."/>
            <person name="Vagvolgyi C."/>
            <person name="Papp T."/>
            <person name="Martin F.M."/>
            <person name="Miettinen O."/>
            <person name="Hibbett D.S."/>
            <person name="Nagy L.G."/>
        </authorList>
    </citation>
    <scope>NUCLEOTIDE SEQUENCE [LARGE SCALE GENOMIC DNA]</scope>
    <source>
        <strain evidence="2 3">CBS 166.37</strain>
    </source>
</reference>
<feature type="compositionally biased region" description="Polar residues" evidence="1">
    <location>
        <begin position="9"/>
        <end position="20"/>
    </location>
</feature>
<gene>
    <name evidence="2" type="ORF">BDQ12DRAFT_732962</name>
</gene>
<dbReference type="InterPro" id="IPR046347">
    <property type="entry name" value="bZIP_sf"/>
</dbReference>
<feature type="compositionally biased region" description="Polar residues" evidence="1">
    <location>
        <begin position="376"/>
        <end position="386"/>
    </location>
</feature>
<protein>
    <recommendedName>
        <fullName evidence="4">BZIP domain-containing protein</fullName>
    </recommendedName>
</protein>
<feature type="compositionally biased region" description="Polar residues" evidence="1">
    <location>
        <begin position="295"/>
        <end position="305"/>
    </location>
</feature>
<name>A0A5C3MEG6_9AGAR</name>
<feature type="compositionally biased region" description="Polar residues" evidence="1">
    <location>
        <begin position="573"/>
        <end position="587"/>
    </location>
</feature>
<evidence type="ECO:0000313" key="3">
    <source>
        <dbReference type="Proteomes" id="UP000308652"/>
    </source>
</evidence>
<feature type="compositionally biased region" description="Basic and acidic residues" evidence="1">
    <location>
        <begin position="265"/>
        <end position="276"/>
    </location>
</feature>
<feature type="compositionally biased region" description="Polar residues" evidence="1">
    <location>
        <begin position="49"/>
        <end position="65"/>
    </location>
</feature>
<dbReference type="GO" id="GO:0003700">
    <property type="term" value="F:DNA-binding transcription factor activity"/>
    <property type="evidence" value="ECO:0007669"/>
    <property type="project" value="InterPro"/>
</dbReference>
<dbReference type="Proteomes" id="UP000308652">
    <property type="component" value="Unassembled WGS sequence"/>
</dbReference>
<proteinExistence type="predicted"/>
<evidence type="ECO:0000256" key="1">
    <source>
        <dbReference type="SAM" id="MobiDB-lite"/>
    </source>
</evidence>
<organism evidence="2 3">
    <name type="scientific">Crucibulum laeve</name>
    <dbReference type="NCBI Taxonomy" id="68775"/>
    <lineage>
        <taxon>Eukaryota</taxon>
        <taxon>Fungi</taxon>
        <taxon>Dikarya</taxon>
        <taxon>Basidiomycota</taxon>
        <taxon>Agaricomycotina</taxon>
        <taxon>Agaricomycetes</taxon>
        <taxon>Agaricomycetidae</taxon>
        <taxon>Agaricales</taxon>
        <taxon>Agaricineae</taxon>
        <taxon>Nidulariaceae</taxon>
        <taxon>Crucibulum</taxon>
    </lineage>
</organism>
<feature type="compositionally biased region" description="Low complexity" evidence="1">
    <location>
        <begin position="428"/>
        <end position="460"/>
    </location>
</feature>
<feature type="compositionally biased region" description="Low complexity" evidence="1">
    <location>
        <begin position="160"/>
        <end position="191"/>
    </location>
</feature>
<dbReference type="SUPFAM" id="SSF57959">
    <property type="entry name" value="Leucine zipper domain"/>
    <property type="match status" value="1"/>
</dbReference>
<feature type="compositionally biased region" description="Polar residues" evidence="1">
    <location>
        <begin position="192"/>
        <end position="205"/>
    </location>
</feature>
<feature type="compositionally biased region" description="Acidic residues" evidence="1">
    <location>
        <begin position="549"/>
        <end position="564"/>
    </location>
</feature>
<dbReference type="EMBL" id="ML213593">
    <property type="protein sequence ID" value="TFK42268.1"/>
    <property type="molecule type" value="Genomic_DNA"/>
</dbReference>
<feature type="compositionally biased region" description="Low complexity" evidence="1">
    <location>
        <begin position="206"/>
        <end position="221"/>
    </location>
</feature>
<feature type="compositionally biased region" description="Low complexity" evidence="1">
    <location>
        <begin position="489"/>
        <end position="501"/>
    </location>
</feature>
<dbReference type="CDD" id="cd14686">
    <property type="entry name" value="bZIP"/>
    <property type="match status" value="1"/>
</dbReference>
<feature type="region of interest" description="Disordered" evidence="1">
    <location>
        <begin position="156"/>
        <end position="226"/>
    </location>
</feature>
<feature type="compositionally biased region" description="Basic and acidic residues" evidence="1">
    <location>
        <begin position="461"/>
        <end position="474"/>
    </location>
</feature>
<feature type="compositionally biased region" description="Basic and acidic residues" evidence="1">
    <location>
        <begin position="241"/>
        <end position="257"/>
    </location>
</feature>
<accession>A0A5C3MEG6</accession>